<reference evidence="5" key="1">
    <citation type="submission" date="2019-11" db="EMBL/GenBank/DDBJ databases">
        <title>Lipid analysis of CO2-rich subsurface aquifers suggests an autotrophy-based deep biosphere with lysolipids enriched in CPR bacteria.</title>
        <authorList>
            <person name="Probst A.J."/>
            <person name="Elling F.J."/>
            <person name="Castelle C.J."/>
            <person name="Zhu Q."/>
            <person name="Elvert M."/>
            <person name="Birarda G."/>
            <person name="Holman H.-Y."/>
            <person name="Lane K.R."/>
            <person name="Ladd B."/>
            <person name="Ryan M.C."/>
            <person name="Woyke T."/>
            <person name="Hinrichs K.-U."/>
            <person name="Banfield J.F."/>
        </authorList>
    </citation>
    <scope>NUCLEOTIDE SEQUENCE</scope>
    <source>
        <strain evidence="4">CG_2015-01_33_1645</strain>
        <strain evidence="5">CG_2015-04_33_537</strain>
    </source>
</reference>
<dbReference type="InterPro" id="IPR036046">
    <property type="entry name" value="Acylphosphatase-like_dom_sf"/>
</dbReference>
<dbReference type="Proteomes" id="UP000738826">
    <property type="component" value="Unassembled WGS sequence"/>
</dbReference>
<dbReference type="InterPro" id="IPR001792">
    <property type="entry name" value="Acylphosphatase-like_dom"/>
</dbReference>
<evidence type="ECO:0000256" key="1">
    <source>
        <dbReference type="PROSITE-ProRule" id="PRU00520"/>
    </source>
</evidence>
<dbReference type="EMBL" id="JAACVF010000241">
    <property type="protein sequence ID" value="NCN65771.1"/>
    <property type="molecule type" value="Genomic_DNA"/>
</dbReference>
<feature type="domain" description="Acylphosphatase-like" evidence="3">
    <location>
        <begin position="3"/>
        <end position="90"/>
    </location>
</feature>
<evidence type="ECO:0000256" key="2">
    <source>
        <dbReference type="RuleBase" id="RU004168"/>
    </source>
</evidence>
<dbReference type="PROSITE" id="PS51160">
    <property type="entry name" value="ACYLPHOSPHATASE_3"/>
    <property type="match status" value="1"/>
</dbReference>
<accession>A0A8J8CJL8</accession>
<dbReference type="EMBL" id="JAACQH010000209">
    <property type="protein sequence ID" value="NCS92150.1"/>
    <property type="molecule type" value="Genomic_DNA"/>
</dbReference>
<evidence type="ECO:0000313" key="4">
    <source>
        <dbReference type="EMBL" id="NCN65771.1"/>
    </source>
</evidence>
<dbReference type="Proteomes" id="UP000768163">
    <property type="component" value="Unassembled WGS sequence"/>
</dbReference>
<name>A0A8J8CJL8_9ARCH</name>
<dbReference type="EC" id="3.6.1.7" evidence="1"/>
<protein>
    <recommendedName>
        <fullName evidence="1">acylphosphatase</fullName>
        <ecNumber evidence="1">3.6.1.7</ecNumber>
    </recommendedName>
</protein>
<comment type="catalytic activity">
    <reaction evidence="1">
        <text>an acyl phosphate + H2O = a carboxylate + phosphate + H(+)</text>
        <dbReference type="Rhea" id="RHEA:14965"/>
        <dbReference type="ChEBI" id="CHEBI:15377"/>
        <dbReference type="ChEBI" id="CHEBI:15378"/>
        <dbReference type="ChEBI" id="CHEBI:29067"/>
        <dbReference type="ChEBI" id="CHEBI:43474"/>
        <dbReference type="ChEBI" id="CHEBI:59918"/>
        <dbReference type="EC" id="3.6.1.7"/>
    </reaction>
</comment>
<feature type="active site" evidence="1">
    <location>
        <position position="18"/>
    </location>
</feature>
<dbReference type="PANTHER" id="PTHR47268:SF4">
    <property type="entry name" value="ACYLPHOSPHATASE"/>
    <property type="match status" value="1"/>
</dbReference>
<feature type="active site" evidence="1">
    <location>
        <position position="36"/>
    </location>
</feature>
<gene>
    <name evidence="5" type="ORF">GW779_07125</name>
    <name evidence="4" type="ORF">GW910_06940</name>
</gene>
<dbReference type="AlphaFoldDB" id="A0A8J8CJL8"/>
<evidence type="ECO:0000259" key="3">
    <source>
        <dbReference type="PROSITE" id="PS51160"/>
    </source>
</evidence>
<organism evidence="5 6">
    <name type="scientific">Candidatus Altarchaeum hamiconexum</name>
    <dbReference type="NCBI Taxonomy" id="1803513"/>
    <lineage>
        <taxon>Archaea</taxon>
        <taxon>Candidatus Altarchaeota</taxon>
        <taxon>Candidatus Altiarchaeia</taxon>
        <taxon>Candidatus Altarchaeales</taxon>
        <taxon>Candidatus Altarchaeaceae</taxon>
        <taxon>Candidatus Altarchaeum</taxon>
    </lineage>
</organism>
<comment type="caution">
    <text evidence="5">The sequence shown here is derived from an EMBL/GenBank/DDBJ whole genome shotgun (WGS) entry which is preliminary data.</text>
</comment>
<sequence length="136" mass="15767">MKRAEIIVKGDVQRVGYRDAVKKIARKLNIKGYVENLKQDDVKIVAECEEENLDAFISAVNIKKYPVNVESVEVNYKEATGEFEYFEIKRGDPQDELGERLDLAGTMLYEISNNTKMMLEKQDKMLEKQDKMLDKL</sequence>
<evidence type="ECO:0000313" key="5">
    <source>
        <dbReference type="EMBL" id="NCS92150.1"/>
    </source>
</evidence>
<evidence type="ECO:0000313" key="6">
    <source>
        <dbReference type="Proteomes" id="UP000738826"/>
    </source>
</evidence>
<dbReference type="GO" id="GO:0003998">
    <property type="term" value="F:acylphosphatase activity"/>
    <property type="evidence" value="ECO:0007669"/>
    <property type="project" value="UniProtKB-EC"/>
</dbReference>
<comment type="similarity">
    <text evidence="2">Belongs to the acylphosphatase family.</text>
</comment>
<keyword evidence="1" id="KW-0378">Hydrolase</keyword>
<dbReference type="Pfam" id="PF00708">
    <property type="entry name" value="Acylphosphatase"/>
    <property type="match status" value="1"/>
</dbReference>
<dbReference type="Gene3D" id="3.30.70.100">
    <property type="match status" value="1"/>
</dbReference>
<dbReference type="InterPro" id="IPR020456">
    <property type="entry name" value="Acylphosphatase"/>
</dbReference>
<proteinExistence type="inferred from homology"/>
<dbReference type="SUPFAM" id="SSF54975">
    <property type="entry name" value="Acylphosphatase/BLUF domain-like"/>
    <property type="match status" value="1"/>
</dbReference>
<dbReference type="PANTHER" id="PTHR47268">
    <property type="entry name" value="ACYLPHOSPHATASE"/>
    <property type="match status" value="1"/>
</dbReference>